<feature type="domain" description="RanBD1" evidence="5">
    <location>
        <begin position="36"/>
        <end position="151"/>
    </location>
</feature>
<keyword evidence="7" id="KW-1185">Reference proteome</keyword>
<keyword evidence="4" id="KW-0906">Nuclear pore complex</keyword>
<gene>
    <name evidence="6" type="ORF">F3Y22_tig00111745pilonHSYRG00105</name>
</gene>
<dbReference type="InterPro" id="IPR000156">
    <property type="entry name" value="Ran_bind_dom"/>
</dbReference>
<dbReference type="GO" id="GO:0005643">
    <property type="term" value="C:nuclear pore"/>
    <property type="evidence" value="ECO:0007669"/>
    <property type="project" value="UniProtKB-SubCell"/>
</dbReference>
<dbReference type="EMBL" id="VEPZ02001417">
    <property type="protein sequence ID" value="KAE8674562.1"/>
    <property type="molecule type" value="Genomic_DNA"/>
</dbReference>
<keyword evidence="4" id="KW-0539">Nucleus</keyword>
<sequence>MPLELYKEANEEDPKVVLDGVAGLVGLLRQLGDLAEFARASALPPLEKAVMAQTSHIHFAYTVGNLMWIASAKTKETNQWKERGAGTVELLKQKETGKICLVMRQSKTLKIYANHLVLSMMRWSSMLQSCLWRDPDIANGELKDEVFNTRFYPWREFLGGINERRRLTKVLSRGELAVPRGDLQSPRDVFNGGNAAESNTPTVLAWEHPYIYTKRMKSVPFVLVLLVLFVSTEFAAVGSRPLRSSTTAAGGNDEAVAFRVPISANNSGSGTSFTSLAFKLASGPSKKGPGH</sequence>
<evidence type="ECO:0000313" key="7">
    <source>
        <dbReference type="Proteomes" id="UP000436088"/>
    </source>
</evidence>
<dbReference type="GO" id="GO:0005737">
    <property type="term" value="C:cytoplasm"/>
    <property type="evidence" value="ECO:0007669"/>
    <property type="project" value="TreeGrafter"/>
</dbReference>
<dbReference type="InterPro" id="IPR045255">
    <property type="entry name" value="RanBP1-like"/>
</dbReference>
<keyword evidence="4" id="KW-0653">Protein transport</keyword>
<reference evidence="6" key="1">
    <citation type="submission" date="2019-09" db="EMBL/GenBank/DDBJ databases">
        <title>Draft genome information of white flower Hibiscus syriacus.</title>
        <authorList>
            <person name="Kim Y.-M."/>
        </authorList>
    </citation>
    <scope>NUCLEOTIDE SEQUENCE [LARGE SCALE GENOMIC DNA]</scope>
    <source>
        <strain evidence="6">YM2019G1</strain>
    </source>
</reference>
<keyword evidence="2" id="KW-0813">Transport</keyword>
<dbReference type="GO" id="GO:0005096">
    <property type="term" value="F:GTPase activator activity"/>
    <property type="evidence" value="ECO:0007669"/>
    <property type="project" value="TreeGrafter"/>
</dbReference>
<comment type="subcellular location">
    <subcellularLocation>
        <location evidence="1">Nucleus</location>
        <location evidence="1">Nuclear pore complex</location>
    </subcellularLocation>
</comment>
<dbReference type="SMART" id="SM00160">
    <property type="entry name" value="RanBD"/>
    <property type="match status" value="1"/>
</dbReference>
<evidence type="ECO:0000256" key="3">
    <source>
        <dbReference type="ARBA" id="ARBA00023010"/>
    </source>
</evidence>
<dbReference type="PROSITE" id="PS50196">
    <property type="entry name" value="RANBD1"/>
    <property type="match status" value="1"/>
</dbReference>
<evidence type="ECO:0000256" key="1">
    <source>
        <dbReference type="ARBA" id="ARBA00004567"/>
    </source>
</evidence>
<dbReference type="InterPro" id="IPR011993">
    <property type="entry name" value="PH-like_dom_sf"/>
</dbReference>
<comment type="caution">
    <text evidence="6">The sequence shown here is derived from an EMBL/GenBank/DDBJ whole genome shotgun (WGS) entry which is preliminary data.</text>
</comment>
<protein>
    <submittedName>
        <fullName evidence="6">Ran-binding protein 1-like protein c</fullName>
    </submittedName>
</protein>
<dbReference type="Proteomes" id="UP000436088">
    <property type="component" value="Unassembled WGS sequence"/>
</dbReference>
<name>A0A6A2XGG2_HIBSY</name>
<keyword evidence="3" id="KW-0811">Translocation</keyword>
<proteinExistence type="predicted"/>
<dbReference type="AlphaFoldDB" id="A0A6A2XGG2"/>
<dbReference type="PANTHER" id="PTHR23138">
    <property type="entry name" value="RAN BINDING PROTEIN"/>
    <property type="match status" value="1"/>
</dbReference>
<evidence type="ECO:0000313" key="6">
    <source>
        <dbReference type="EMBL" id="KAE8674562.1"/>
    </source>
</evidence>
<dbReference type="Pfam" id="PF00638">
    <property type="entry name" value="Ran_BP1"/>
    <property type="match status" value="1"/>
</dbReference>
<evidence type="ECO:0000256" key="2">
    <source>
        <dbReference type="ARBA" id="ARBA00022816"/>
    </source>
</evidence>
<evidence type="ECO:0000259" key="5">
    <source>
        <dbReference type="PROSITE" id="PS50196"/>
    </source>
</evidence>
<evidence type="ECO:0000256" key="4">
    <source>
        <dbReference type="ARBA" id="ARBA00023132"/>
    </source>
</evidence>
<dbReference type="GO" id="GO:0051028">
    <property type="term" value="P:mRNA transport"/>
    <property type="evidence" value="ECO:0007669"/>
    <property type="project" value="UniProtKB-KW"/>
</dbReference>
<dbReference type="Gene3D" id="2.30.29.30">
    <property type="entry name" value="Pleckstrin-homology domain (PH domain)/Phosphotyrosine-binding domain (PTB)"/>
    <property type="match status" value="1"/>
</dbReference>
<keyword evidence="2" id="KW-0509">mRNA transport</keyword>
<organism evidence="6 7">
    <name type="scientific">Hibiscus syriacus</name>
    <name type="common">Rose of Sharon</name>
    <dbReference type="NCBI Taxonomy" id="106335"/>
    <lineage>
        <taxon>Eukaryota</taxon>
        <taxon>Viridiplantae</taxon>
        <taxon>Streptophyta</taxon>
        <taxon>Embryophyta</taxon>
        <taxon>Tracheophyta</taxon>
        <taxon>Spermatophyta</taxon>
        <taxon>Magnoliopsida</taxon>
        <taxon>eudicotyledons</taxon>
        <taxon>Gunneridae</taxon>
        <taxon>Pentapetalae</taxon>
        <taxon>rosids</taxon>
        <taxon>malvids</taxon>
        <taxon>Malvales</taxon>
        <taxon>Malvaceae</taxon>
        <taxon>Malvoideae</taxon>
        <taxon>Hibiscus</taxon>
    </lineage>
</organism>
<dbReference type="PANTHER" id="PTHR23138:SF87">
    <property type="entry name" value="E3 SUMO-PROTEIN LIGASE RANBP2"/>
    <property type="match status" value="1"/>
</dbReference>
<dbReference type="SUPFAM" id="SSF50729">
    <property type="entry name" value="PH domain-like"/>
    <property type="match status" value="1"/>
</dbReference>
<accession>A0A6A2XGG2</accession>
<dbReference type="GO" id="GO:0015031">
    <property type="term" value="P:protein transport"/>
    <property type="evidence" value="ECO:0007669"/>
    <property type="project" value="UniProtKB-KW"/>
</dbReference>